<name>A0A0F9SQ99_9ZZZZ</name>
<dbReference type="EMBL" id="LAZR01000432">
    <property type="protein sequence ID" value="KKN69119.1"/>
    <property type="molecule type" value="Genomic_DNA"/>
</dbReference>
<comment type="caution">
    <text evidence="1">The sequence shown here is derived from an EMBL/GenBank/DDBJ whole genome shotgun (WGS) entry which is preliminary data.</text>
</comment>
<accession>A0A0F9SQ99</accession>
<gene>
    <name evidence="1" type="ORF">LCGC14_0444080</name>
</gene>
<evidence type="ECO:0000313" key="1">
    <source>
        <dbReference type="EMBL" id="KKN69119.1"/>
    </source>
</evidence>
<dbReference type="AlphaFoldDB" id="A0A0F9SQ99"/>
<protein>
    <submittedName>
        <fullName evidence="1">Uncharacterized protein</fullName>
    </submittedName>
</protein>
<sequence>MAAIRIETKVIKMDMKEYAKTQESILYRDGTHETHSMFMDMDDLELWCTTCGAQQSSYKPSEKLKEPCPGKRA</sequence>
<proteinExistence type="predicted"/>
<organism evidence="1">
    <name type="scientific">marine sediment metagenome</name>
    <dbReference type="NCBI Taxonomy" id="412755"/>
    <lineage>
        <taxon>unclassified sequences</taxon>
        <taxon>metagenomes</taxon>
        <taxon>ecological metagenomes</taxon>
    </lineage>
</organism>
<reference evidence="1" key="1">
    <citation type="journal article" date="2015" name="Nature">
        <title>Complex archaea that bridge the gap between prokaryotes and eukaryotes.</title>
        <authorList>
            <person name="Spang A."/>
            <person name="Saw J.H."/>
            <person name="Jorgensen S.L."/>
            <person name="Zaremba-Niedzwiedzka K."/>
            <person name="Martijn J."/>
            <person name="Lind A.E."/>
            <person name="van Eijk R."/>
            <person name="Schleper C."/>
            <person name="Guy L."/>
            <person name="Ettema T.J."/>
        </authorList>
    </citation>
    <scope>NUCLEOTIDE SEQUENCE</scope>
</reference>